<evidence type="ECO:0000256" key="5">
    <source>
        <dbReference type="ARBA" id="ARBA00021008"/>
    </source>
</evidence>
<feature type="transmembrane region" description="Helical" evidence="18">
    <location>
        <begin position="59"/>
        <end position="78"/>
    </location>
</feature>
<proteinExistence type="inferred from homology"/>
<evidence type="ECO:0000256" key="13">
    <source>
        <dbReference type="ARBA" id="ARBA00023027"/>
    </source>
</evidence>
<evidence type="ECO:0000256" key="8">
    <source>
        <dbReference type="ARBA" id="ARBA00022692"/>
    </source>
</evidence>
<evidence type="ECO:0000256" key="17">
    <source>
        <dbReference type="ARBA" id="ARBA00049551"/>
    </source>
</evidence>
<evidence type="ECO:0000256" key="11">
    <source>
        <dbReference type="ARBA" id="ARBA00022982"/>
    </source>
</evidence>
<dbReference type="Pfam" id="PF00361">
    <property type="entry name" value="Proton_antipo_M"/>
    <property type="match status" value="1"/>
</dbReference>
<feature type="transmembrane region" description="Helical" evidence="18">
    <location>
        <begin position="7"/>
        <end position="23"/>
    </location>
</feature>
<evidence type="ECO:0000256" key="1">
    <source>
        <dbReference type="ARBA" id="ARBA00003257"/>
    </source>
</evidence>
<evidence type="ECO:0000256" key="12">
    <source>
        <dbReference type="ARBA" id="ARBA00022989"/>
    </source>
</evidence>
<keyword evidence="10 18" id="KW-1278">Translocase</keyword>
<keyword evidence="8 18" id="KW-0812">Transmembrane</keyword>
<name>A0A023IZ78_BEMAF</name>
<dbReference type="GO" id="GO:0008137">
    <property type="term" value="F:NADH dehydrogenase (ubiquinone) activity"/>
    <property type="evidence" value="ECO:0007669"/>
    <property type="project" value="UniProtKB-EC"/>
</dbReference>
<evidence type="ECO:0000256" key="16">
    <source>
        <dbReference type="ARBA" id="ARBA00023136"/>
    </source>
</evidence>
<accession>A0A023IZ78</accession>
<organism evidence="20">
    <name type="scientific">Bemisia afer</name>
    <name type="common">Whitefly</name>
    <dbReference type="NCBI Taxonomy" id="166114"/>
    <lineage>
        <taxon>Eukaryota</taxon>
        <taxon>Metazoa</taxon>
        <taxon>Ecdysozoa</taxon>
        <taxon>Arthropoda</taxon>
        <taxon>Hexapoda</taxon>
        <taxon>Insecta</taxon>
        <taxon>Pterygota</taxon>
        <taxon>Neoptera</taxon>
        <taxon>Paraneoptera</taxon>
        <taxon>Hemiptera</taxon>
        <taxon>Sternorrhyncha</taxon>
        <taxon>Aleyrodoidea</taxon>
        <taxon>Aleyrodidae</taxon>
        <taxon>Aleyrodinae</taxon>
        <taxon>Bemisia</taxon>
    </lineage>
</organism>
<feature type="transmembrane region" description="Helical" evidence="18">
    <location>
        <begin position="98"/>
        <end position="118"/>
    </location>
</feature>
<evidence type="ECO:0000256" key="3">
    <source>
        <dbReference type="ARBA" id="ARBA00007012"/>
    </source>
</evidence>
<comment type="catalytic activity">
    <reaction evidence="17 18">
        <text>a ubiquinone + NADH + 5 H(+)(in) = a ubiquinol + NAD(+) + 4 H(+)(out)</text>
        <dbReference type="Rhea" id="RHEA:29091"/>
        <dbReference type="Rhea" id="RHEA-COMP:9565"/>
        <dbReference type="Rhea" id="RHEA-COMP:9566"/>
        <dbReference type="ChEBI" id="CHEBI:15378"/>
        <dbReference type="ChEBI" id="CHEBI:16389"/>
        <dbReference type="ChEBI" id="CHEBI:17976"/>
        <dbReference type="ChEBI" id="CHEBI:57540"/>
        <dbReference type="ChEBI" id="CHEBI:57945"/>
        <dbReference type="EC" id="7.1.1.2"/>
    </reaction>
</comment>
<comment type="function">
    <text evidence="18">Core subunit of the mitochondrial membrane respiratory chain NADH dehydrogenase (Complex I) which catalyzes electron transfer from NADH through the respiratory chain, using ubiquinone as an electron acceptor. Essential for the catalytic activity and assembly of complex I.</text>
</comment>
<evidence type="ECO:0000256" key="2">
    <source>
        <dbReference type="ARBA" id="ARBA00004448"/>
    </source>
</evidence>
<feature type="transmembrane region" description="Helical" evidence="18">
    <location>
        <begin position="29"/>
        <end position="52"/>
    </location>
</feature>
<comment type="function">
    <text evidence="1">Core subunit of the mitochondrial membrane respiratory chain NADH dehydrogenase (Complex I) that is believed to belong to the minimal assembly required for catalysis. Complex I functions in the transfer of electrons from NADH to the respiratory chain. The immediate electron acceptor for the enzyme is believed to be ubiquinone.</text>
</comment>
<dbReference type="EC" id="7.1.1.2" evidence="4 18"/>
<evidence type="ECO:0000256" key="6">
    <source>
        <dbReference type="ARBA" id="ARBA00022448"/>
    </source>
</evidence>
<feature type="transmembrane region" description="Helical" evidence="18">
    <location>
        <begin position="302"/>
        <end position="321"/>
    </location>
</feature>
<sequence>MSYMKLFSCYGIIYLSVVGWTSNNWLMMWFMMEVCLVLFLGLTTLGGGYGAVEFMIKYFIVQVFFSLLLLMHLVYYLFNLVYMDNLVVLGFLMVKVGLFPFHSWLLMLLGKLDWLVFFMVAGPMKLIPVLMLYLTFSLAGLLSVSVGSLIAGSLGGVNNTSLQKILGYSSMVSLCWVFFSLSVSFLVFLFYFGGYLILTLWLCVVFKQSGIFYMNQFKLVSWCLSSKIIMFVYVLSISGFPPFLGFMMKWVVVSSLAFVNMKLMISLMVLFSVVSTYFYLQMFFYVMMVYAGAGKWYGAPALGFKGWALIVPAGYIVAFMIY</sequence>
<dbReference type="PRINTS" id="PR01436">
    <property type="entry name" value="NADHDHGNASE2"/>
</dbReference>
<dbReference type="EMBL" id="KF734668">
    <property type="protein sequence ID" value="AHC02250.1"/>
    <property type="molecule type" value="Genomic_DNA"/>
</dbReference>
<dbReference type="PANTHER" id="PTHR46552">
    <property type="entry name" value="NADH-UBIQUINONE OXIDOREDUCTASE CHAIN 2"/>
    <property type="match status" value="1"/>
</dbReference>
<dbReference type="GO" id="GO:0006120">
    <property type="term" value="P:mitochondrial electron transport, NADH to ubiquinone"/>
    <property type="evidence" value="ECO:0007669"/>
    <property type="project" value="InterPro"/>
</dbReference>
<gene>
    <name evidence="20" type="primary">nad2</name>
</gene>
<dbReference type="InterPro" id="IPR003917">
    <property type="entry name" value="NADH_UbQ_OxRdtase_chain2"/>
</dbReference>
<evidence type="ECO:0000256" key="15">
    <source>
        <dbReference type="ARBA" id="ARBA00023128"/>
    </source>
</evidence>
<feature type="transmembrane region" description="Helical" evidence="18">
    <location>
        <begin position="171"/>
        <end position="198"/>
    </location>
</feature>
<evidence type="ECO:0000256" key="7">
    <source>
        <dbReference type="ARBA" id="ARBA00022660"/>
    </source>
</evidence>
<keyword evidence="16 18" id="KW-0472">Membrane</keyword>
<comment type="subcellular location">
    <subcellularLocation>
        <location evidence="2 18">Mitochondrion inner membrane</location>
        <topology evidence="2 18">Multi-pass membrane protein</topology>
    </subcellularLocation>
</comment>
<geneLocation type="mitochondrion" evidence="20"/>
<dbReference type="InterPro" id="IPR050175">
    <property type="entry name" value="Complex_I_Subunit_2"/>
</dbReference>
<feature type="transmembrane region" description="Helical" evidence="18">
    <location>
        <begin position="130"/>
        <end position="151"/>
    </location>
</feature>
<comment type="similarity">
    <text evidence="3 18">Belongs to the complex I subunit 2 family.</text>
</comment>
<protein>
    <recommendedName>
        <fullName evidence="5 18">NADH-ubiquinone oxidoreductase chain 2</fullName>
        <ecNumber evidence="4 18">7.1.1.2</ecNumber>
    </recommendedName>
</protein>
<keyword evidence="12 18" id="KW-1133">Transmembrane helix</keyword>
<dbReference type="GO" id="GO:0005743">
    <property type="term" value="C:mitochondrial inner membrane"/>
    <property type="evidence" value="ECO:0007669"/>
    <property type="project" value="UniProtKB-SubCell"/>
</dbReference>
<keyword evidence="11 18" id="KW-0249">Electron transport</keyword>
<reference evidence="20" key="1">
    <citation type="submission" date="2013-10" db="EMBL/GenBank/DDBJ databases">
        <authorList>
            <person name="Wang H.-L."/>
            <person name="Yang J."/>
            <person name="Xiao N."/>
            <person name="Wang X.-W."/>
            <person name="Liu S.-S."/>
        </authorList>
    </citation>
    <scope>NUCLEOTIDE SEQUENCE</scope>
</reference>
<evidence type="ECO:0000256" key="14">
    <source>
        <dbReference type="ARBA" id="ARBA00023075"/>
    </source>
</evidence>
<keyword evidence="9 18" id="KW-0999">Mitochondrion inner membrane</keyword>
<evidence type="ECO:0000256" key="18">
    <source>
        <dbReference type="RuleBase" id="RU003403"/>
    </source>
</evidence>
<keyword evidence="15 18" id="KW-0496">Mitochondrion</keyword>
<reference evidence="20" key="2">
    <citation type="journal article" date="2014" name="Mitochondrial DNA">
        <title>The complete mitochondrial genome of Bemisia afer (Hemiptera: Aleyrodidae).</title>
        <authorList>
            <person name="Wang H.L."/>
            <person name="Xiao N."/>
            <person name="Yang J."/>
            <person name="Wang X.W."/>
            <person name="Colvin J."/>
            <person name="Liu S.S."/>
        </authorList>
    </citation>
    <scope>NUCLEOTIDE SEQUENCE</scope>
</reference>
<dbReference type="PANTHER" id="PTHR46552:SF1">
    <property type="entry name" value="NADH-UBIQUINONE OXIDOREDUCTASE CHAIN 2"/>
    <property type="match status" value="1"/>
</dbReference>
<evidence type="ECO:0000313" key="20">
    <source>
        <dbReference type="EMBL" id="AHC02250.1"/>
    </source>
</evidence>
<keyword evidence="13 18" id="KW-0520">NAD</keyword>
<keyword evidence="7 18" id="KW-0679">Respiratory chain</keyword>
<evidence type="ECO:0000259" key="19">
    <source>
        <dbReference type="Pfam" id="PF00361"/>
    </source>
</evidence>
<keyword evidence="6" id="KW-0813">Transport</keyword>
<feature type="transmembrane region" description="Helical" evidence="18">
    <location>
        <begin position="267"/>
        <end position="290"/>
    </location>
</feature>
<evidence type="ECO:0000256" key="4">
    <source>
        <dbReference type="ARBA" id="ARBA00012944"/>
    </source>
</evidence>
<feature type="domain" description="NADH:quinone oxidoreductase/Mrp antiporter transmembrane" evidence="19">
    <location>
        <begin position="22"/>
        <end position="273"/>
    </location>
</feature>
<dbReference type="AlphaFoldDB" id="A0A023IZ78"/>
<keyword evidence="14 18" id="KW-0830">Ubiquinone</keyword>
<evidence type="ECO:0000256" key="10">
    <source>
        <dbReference type="ARBA" id="ARBA00022967"/>
    </source>
</evidence>
<evidence type="ECO:0000256" key="9">
    <source>
        <dbReference type="ARBA" id="ARBA00022792"/>
    </source>
</evidence>
<dbReference type="InterPro" id="IPR001750">
    <property type="entry name" value="ND/Mrp_TM"/>
</dbReference>